<evidence type="ECO:0000256" key="5">
    <source>
        <dbReference type="ARBA" id="ARBA00015973"/>
    </source>
</evidence>
<dbReference type="GO" id="GO:0055056">
    <property type="term" value="F:D-glucose transmembrane transporter activity"/>
    <property type="evidence" value="ECO:0007669"/>
    <property type="project" value="TreeGrafter"/>
</dbReference>
<dbReference type="STRING" id="109280.ENSHCOP00000004434"/>
<keyword evidence="10 14" id="KW-1133">Transmembrane helix</keyword>
<dbReference type="PROSITE" id="PS50850">
    <property type="entry name" value="MFS"/>
    <property type="match status" value="1"/>
</dbReference>
<dbReference type="InterPro" id="IPR005828">
    <property type="entry name" value="MFS_sugar_transport-like"/>
</dbReference>
<comment type="subcellular location">
    <subcellularLocation>
        <location evidence="2">Cell membrane</location>
        <location evidence="2">Sarcolemma</location>
    </subcellularLocation>
    <subcellularLocation>
        <location evidence="3">Cell membrane</location>
        <topology evidence="3">Multi-pass membrane protein</topology>
    </subcellularLocation>
</comment>
<feature type="transmembrane region" description="Helical" evidence="14">
    <location>
        <begin position="103"/>
        <end position="122"/>
    </location>
</feature>
<keyword evidence="9 14" id="KW-0812">Transmembrane</keyword>
<evidence type="ECO:0000256" key="6">
    <source>
        <dbReference type="ARBA" id="ARBA00022448"/>
    </source>
</evidence>
<dbReference type="OMA" id="NIGCINS"/>
<dbReference type="PROSITE" id="PS00217">
    <property type="entry name" value="SUGAR_TRANSPORT_2"/>
    <property type="match status" value="1"/>
</dbReference>
<dbReference type="GO" id="GO:1990539">
    <property type="term" value="P:fructose import across plasma membrane"/>
    <property type="evidence" value="ECO:0007669"/>
    <property type="project" value="UniProtKB-ARBA"/>
</dbReference>
<evidence type="ECO:0000256" key="8">
    <source>
        <dbReference type="ARBA" id="ARBA00022597"/>
    </source>
</evidence>
<evidence type="ECO:0000313" key="16">
    <source>
        <dbReference type="Ensembl" id="ENSHCOP00000004434.1"/>
    </source>
</evidence>
<dbReference type="FunFam" id="1.20.1250.20:FF:001511">
    <property type="entry name" value="Solute carrier family 2, facilitated glucose transporter member 5"/>
    <property type="match status" value="1"/>
</dbReference>
<keyword evidence="7" id="KW-1003">Cell membrane</keyword>
<protein>
    <recommendedName>
        <fullName evidence="5">Solute carrier family 2, facilitated glucose transporter member 5</fullName>
    </recommendedName>
    <alternativeName>
        <fullName evidence="13">Fructose transporter</fullName>
    </alternativeName>
    <alternativeName>
        <fullName evidence="12">Glucose transporter type 5, small intestine</fullName>
    </alternativeName>
</protein>
<evidence type="ECO:0000256" key="14">
    <source>
        <dbReference type="SAM" id="Phobius"/>
    </source>
</evidence>
<dbReference type="GO" id="GO:0005353">
    <property type="term" value="F:fructose transmembrane transporter activity"/>
    <property type="evidence" value="ECO:0007669"/>
    <property type="project" value="UniProtKB-ARBA"/>
</dbReference>
<reference evidence="16" key="1">
    <citation type="submission" date="2025-08" db="UniProtKB">
        <authorList>
            <consortium name="Ensembl"/>
        </authorList>
    </citation>
    <scope>IDENTIFICATION</scope>
</reference>
<name>A0A3Q3D6X5_HIPCM</name>
<dbReference type="GeneTree" id="ENSGT00940000156846"/>
<feature type="transmembrane region" description="Helical" evidence="14">
    <location>
        <begin position="128"/>
        <end position="151"/>
    </location>
</feature>
<dbReference type="Ensembl" id="ENSHCOT00000007049.1">
    <property type="protein sequence ID" value="ENSHCOP00000004434.1"/>
    <property type="gene ID" value="ENSHCOG00000005898.1"/>
</dbReference>
<dbReference type="PANTHER" id="PTHR23503">
    <property type="entry name" value="SOLUTE CARRIER FAMILY 2"/>
    <property type="match status" value="1"/>
</dbReference>
<dbReference type="GO" id="GO:0046323">
    <property type="term" value="P:D-glucose import"/>
    <property type="evidence" value="ECO:0007669"/>
    <property type="project" value="TreeGrafter"/>
</dbReference>
<evidence type="ECO:0000256" key="4">
    <source>
        <dbReference type="ARBA" id="ARBA00007004"/>
    </source>
</evidence>
<dbReference type="PRINTS" id="PR00171">
    <property type="entry name" value="SUGRTRNSPORT"/>
</dbReference>
<feature type="transmembrane region" description="Helical" evidence="14">
    <location>
        <begin position="12"/>
        <end position="35"/>
    </location>
</feature>
<dbReference type="Proteomes" id="UP000264820">
    <property type="component" value="Unplaced"/>
</dbReference>
<feature type="transmembrane region" description="Helical" evidence="14">
    <location>
        <begin position="70"/>
        <end position="91"/>
    </location>
</feature>
<sequence>HRQQHESNKQIGRLTVVLALATLVSTFGSSFQYGYNVAAINSPAPFMQHFYNVTFVERYGEPMGENLLTLLWSLSVSMYPLGGFFGSLMVAPLVNKLGRKGTLLFNNIFSIVPALMMGVSELAKSYEIIIVARFIVGICAGLSSNVVPMYLGELAPKNLRGAIGIVPQLFITIGILIAQVLGIRNILGNSPQPSWWPALSTGSPTSLLAYYSLLWRSVAPPECHPLSRRLLITACF</sequence>
<dbReference type="AlphaFoldDB" id="A0A3Q3D6X5"/>
<evidence type="ECO:0000256" key="9">
    <source>
        <dbReference type="ARBA" id="ARBA00022692"/>
    </source>
</evidence>
<evidence type="ECO:0000256" key="11">
    <source>
        <dbReference type="ARBA" id="ARBA00023136"/>
    </source>
</evidence>
<dbReference type="InterPro" id="IPR036259">
    <property type="entry name" value="MFS_trans_sf"/>
</dbReference>
<keyword evidence="6" id="KW-0813">Transport</keyword>
<dbReference type="PANTHER" id="PTHR23503:SF32">
    <property type="entry name" value="SOLUTE CARRIER FAMILY 2, FACILITATED GLUCOSE TRANSPORTER MEMBER 5"/>
    <property type="match status" value="1"/>
</dbReference>
<evidence type="ECO:0000313" key="17">
    <source>
        <dbReference type="Proteomes" id="UP000264820"/>
    </source>
</evidence>
<keyword evidence="11 14" id="KW-0472">Membrane</keyword>
<evidence type="ECO:0000256" key="2">
    <source>
        <dbReference type="ARBA" id="ARBA00004135"/>
    </source>
</evidence>
<keyword evidence="17" id="KW-1185">Reference proteome</keyword>
<dbReference type="InterPro" id="IPR020846">
    <property type="entry name" value="MFS_dom"/>
</dbReference>
<proteinExistence type="inferred from homology"/>
<dbReference type="InterPro" id="IPR003663">
    <property type="entry name" value="Sugar/inositol_transpt"/>
</dbReference>
<reference evidence="16" key="2">
    <citation type="submission" date="2025-09" db="UniProtKB">
        <authorList>
            <consortium name="Ensembl"/>
        </authorList>
    </citation>
    <scope>IDENTIFICATION</scope>
</reference>
<evidence type="ECO:0000256" key="10">
    <source>
        <dbReference type="ARBA" id="ARBA00022989"/>
    </source>
</evidence>
<dbReference type="GO" id="GO:0070837">
    <property type="term" value="P:dehydroascorbic acid transport"/>
    <property type="evidence" value="ECO:0007669"/>
    <property type="project" value="TreeGrafter"/>
</dbReference>
<dbReference type="GO" id="GO:0042383">
    <property type="term" value="C:sarcolemma"/>
    <property type="evidence" value="ECO:0007669"/>
    <property type="project" value="UniProtKB-SubCell"/>
</dbReference>
<dbReference type="Pfam" id="PF00083">
    <property type="entry name" value="Sugar_tr"/>
    <property type="match status" value="1"/>
</dbReference>
<feature type="transmembrane region" description="Helical" evidence="14">
    <location>
        <begin position="163"/>
        <end position="183"/>
    </location>
</feature>
<dbReference type="SUPFAM" id="SSF103473">
    <property type="entry name" value="MFS general substrate transporter"/>
    <property type="match status" value="1"/>
</dbReference>
<keyword evidence="8" id="KW-0762">Sugar transport</keyword>
<evidence type="ECO:0000256" key="12">
    <source>
        <dbReference type="ARBA" id="ARBA00029961"/>
    </source>
</evidence>
<evidence type="ECO:0000256" key="7">
    <source>
        <dbReference type="ARBA" id="ARBA00022475"/>
    </source>
</evidence>
<dbReference type="InterPro" id="IPR045263">
    <property type="entry name" value="GLUT"/>
</dbReference>
<evidence type="ECO:0000256" key="3">
    <source>
        <dbReference type="ARBA" id="ARBA00004651"/>
    </source>
</evidence>
<dbReference type="Gene3D" id="1.20.1250.20">
    <property type="entry name" value="MFS general substrate transporter like domains"/>
    <property type="match status" value="1"/>
</dbReference>
<comment type="catalytic activity">
    <reaction evidence="1">
        <text>D-fructose(out) = D-fructose(in)</text>
        <dbReference type="Rhea" id="RHEA:60372"/>
        <dbReference type="ChEBI" id="CHEBI:37721"/>
    </reaction>
</comment>
<feature type="domain" description="Major facilitator superfamily (MFS) profile" evidence="15">
    <location>
        <begin position="22"/>
        <end position="236"/>
    </location>
</feature>
<dbReference type="InterPro" id="IPR005829">
    <property type="entry name" value="Sugar_transporter_CS"/>
</dbReference>
<evidence type="ECO:0000259" key="15">
    <source>
        <dbReference type="PROSITE" id="PS50850"/>
    </source>
</evidence>
<organism evidence="16 17">
    <name type="scientific">Hippocampus comes</name>
    <name type="common">Tiger tail seahorse</name>
    <dbReference type="NCBI Taxonomy" id="109280"/>
    <lineage>
        <taxon>Eukaryota</taxon>
        <taxon>Metazoa</taxon>
        <taxon>Chordata</taxon>
        <taxon>Craniata</taxon>
        <taxon>Vertebrata</taxon>
        <taxon>Euteleostomi</taxon>
        <taxon>Actinopterygii</taxon>
        <taxon>Neopterygii</taxon>
        <taxon>Teleostei</taxon>
        <taxon>Neoteleostei</taxon>
        <taxon>Acanthomorphata</taxon>
        <taxon>Syngnathiaria</taxon>
        <taxon>Syngnathiformes</taxon>
        <taxon>Syngnathoidei</taxon>
        <taxon>Syngnathidae</taxon>
        <taxon>Hippocampus</taxon>
    </lineage>
</organism>
<accession>A0A3Q3D6X5</accession>
<evidence type="ECO:0000256" key="1">
    <source>
        <dbReference type="ARBA" id="ARBA00000590"/>
    </source>
</evidence>
<evidence type="ECO:0000256" key="13">
    <source>
        <dbReference type="ARBA" id="ARBA00031099"/>
    </source>
</evidence>
<comment type="similarity">
    <text evidence="4">Belongs to the major facilitator superfamily. Sugar transporter (TC 2.A.1.1) family. Glucose transporter subfamily.</text>
</comment>